<dbReference type="Pfam" id="PF14072">
    <property type="entry name" value="DndB"/>
    <property type="match status" value="1"/>
</dbReference>
<evidence type="ECO:0000313" key="2">
    <source>
        <dbReference type="Proteomes" id="UP001056336"/>
    </source>
</evidence>
<gene>
    <name evidence="1" type="ORF">M6D93_15250</name>
</gene>
<dbReference type="Proteomes" id="UP001056336">
    <property type="component" value="Chromosome"/>
</dbReference>
<dbReference type="NCBIfam" id="TIGR03187">
    <property type="entry name" value="DGQHR"/>
    <property type="match status" value="1"/>
</dbReference>
<name>A0ABY4QWM2_9ACTN</name>
<dbReference type="CDD" id="cd16413">
    <property type="entry name" value="DGQHR_domain"/>
    <property type="match status" value="1"/>
</dbReference>
<dbReference type="InterPro" id="IPR017601">
    <property type="entry name" value="DGQHR-contain_dom"/>
</dbReference>
<organism evidence="1 2">
    <name type="scientific">Jatrophihabitans telluris</name>
    <dbReference type="NCBI Taxonomy" id="2038343"/>
    <lineage>
        <taxon>Bacteria</taxon>
        <taxon>Bacillati</taxon>
        <taxon>Actinomycetota</taxon>
        <taxon>Actinomycetes</taxon>
        <taxon>Jatrophihabitantales</taxon>
        <taxon>Jatrophihabitantaceae</taxon>
        <taxon>Jatrophihabitans</taxon>
    </lineage>
</organism>
<reference evidence="1" key="2">
    <citation type="submission" date="2022-05" db="EMBL/GenBank/DDBJ databases">
        <authorList>
            <person name="Kim J.-S."/>
            <person name="Lee K."/>
            <person name="Suh M."/>
            <person name="Eom M."/>
            <person name="Kim J.-S."/>
            <person name="Kim D.-S."/>
            <person name="Ko S.-H."/>
            <person name="Shin Y."/>
            <person name="Lee J.-S."/>
        </authorList>
    </citation>
    <scope>NUCLEOTIDE SEQUENCE</scope>
    <source>
        <strain evidence="1">N237</strain>
    </source>
</reference>
<reference evidence="1" key="1">
    <citation type="journal article" date="2018" name="Int. J. Syst. Evol. Microbiol.">
        <title>Jatrophihabitans telluris sp. nov., isolated from sediment soil of lava forest wetlands and the emended description of the genus Jatrophihabitans.</title>
        <authorList>
            <person name="Lee K.C."/>
            <person name="Suh M.K."/>
            <person name="Eom M.K."/>
            <person name="Kim K.K."/>
            <person name="Kim J.S."/>
            <person name="Kim D.S."/>
            <person name="Ko S.H."/>
            <person name="Shin Y.K."/>
            <person name="Lee J.S."/>
        </authorList>
    </citation>
    <scope>NUCLEOTIDE SEQUENCE</scope>
    <source>
        <strain evidence="1">N237</strain>
    </source>
</reference>
<accession>A0ABY4QWM2</accession>
<evidence type="ECO:0000313" key="1">
    <source>
        <dbReference type="EMBL" id="UQX87647.1"/>
    </source>
</evidence>
<proteinExistence type="predicted"/>
<sequence>MTTSRRRGDLTSPPIEQELRLPALQVRQGPNRILYSFAVDGKELPRFATVSRIRRDTDAGIQGYQRPEVLSHITSIRKYLESEDPMIPNAIVIAFDKRVLFEPSGPADAYACPGTLVIPIDDQGADADKPGWVVDGQQRCAAIREARVESFPICVTAFITESDAEQRSQFILVNSTKPLPKGLIYELLPSTVGALPVALQVRRFPATLLEHLNYDSDSPLQSLIQTPTTPEGVIKDNSILRMLENSLSDGALYPYRYAGTGEGDVDSMLAMIKDFWTAVRDTFPSAWALPPRRSRLMHGVGIIGMGYLMDAIGDRYAHIRTPTVDDFRYELDEIADVCEWTSGTWRFAPDHHRKWNDLQNTPGDIRLLSNYILGEYRVQTMGRRVRRQQRA</sequence>
<dbReference type="EMBL" id="CP097332">
    <property type="protein sequence ID" value="UQX87647.1"/>
    <property type="molecule type" value="Genomic_DNA"/>
</dbReference>
<dbReference type="NCBIfam" id="NF041060">
    <property type="entry name" value="DpdB"/>
    <property type="match status" value="1"/>
</dbReference>
<keyword evidence="2" id="KW-1185">Reference proteome</keyword>
<dbReference type="InterPro" id="IPR017642">
    <property type="entry name" value="DNA_S_mod_DndB"/>
</dbReference>
<dbReference type="RefSeq" id="WP_249770373.1">
    <property type="nucleotide sequence ID" value="NZ_CP097332.1"/>
</dbReference>
<protein>
    <submittedName>
        <fullName evidence="1">DGQHR domain-containing protein</fullName>
    </submittedName>
</protein>